<organism evidence="2 3">
    <name type="scientific">Tetrapyrgos nigripes</name>
    <dbReference type="NCBI Taxonomy" id="182062"/>
    <lineage>
        <taxon>Eukaryota</taxon>
        <taxon>Fungi</taxon>
        <taxon>Dikarya</taxon>
        <taxon>Basidiomycota</taxon>
        <taxon>Agaricomycotina</taxon>
        <taxon>Agaricomycetes</taxon>
        <taxon>Agaricomycetidae</taxon>
        <taxon>Agaricales</taxon>
        <taxon>Marasmiineae</taxon>
        <taxon>Marasmiaceae</taxon>
        <taxon>Tetrapyrgos</taxon>
    </lineage>
</organism>
<dbReference type="OrthoDB" id="2664977at2759"/>
<protein>
    <submittedName>
        <fullName evidence="2">Uncharacterized protein</fullName>
    </submittedName>
</protein>
<accession>A0A8H5FEB0</accession>
<keyword evidence="3" id="KW-1185">Reference proteome</keyword>
<dbReference type="Proteomes" id="UP000559256">
    <property type="component" value="Unassembled WGS sequence"/>
</dbReference>
<feature type="compositionally biased region" description="Basic residues" evidence="1">
    <location>
        <begin position="249"/>
        <end position="260"/>
    </location>
</feature>
<evidence type="ECO:0000256" key="1">
    <source>
        <dbReference type="SAM" id="MobiDB-lite"/>
    </source>
</evidence>
<dbReference type="AlphaFoldDB" id="A0A8H5FEB0"/>
<proteinExistence type="predicted"/>
<sequence length="260" mass="28959">MDYIAMVMMIVNSYLDLYPNLITPTAAPPEIDPMFNGRVIYSYFVTGPDPATIQDIINRGVVNTTHGSFRALPFHPPMPDPFAMTLSGFTYLEVHNFEVWQQVITQLSQNQNFLNFVMTHRDAFAINTPHNVVLTTTLNSTRAHYLVMGQQQGTPRLYWNIYIDPPTLIIPSYLEWITLLRSIQFHTALYGTGTAIARVFDCQRCGSIDHPTGHCPLLNVQGWITTANTNNNQTAQQARGGARGGRGGRGGRGRGRGCGN</sequence>
<evidence type="ECO:0000313" key="3">
    <source>
        <dbReference type="Proteomes" id="UP000559256"/>
    </source>
</evidence>
<comment type="caution">
    <text evidence="2">The sequence shown here is derived from an EMBL/GenBank/DDBJ whole genome shotgun (WGS) entry which is preliminary data.</text>
</comment>
<evidence type="ECO:0000313" key="2">
    <source>
        <dbReference type="EMBL" id="KAF5333955.1"/>
    </source>
</evidence>
<name>A0A8H5FEB0_9AGAR</name>
<feature type="region of interest" description="Disordered" evidence="1">
    <location>
        <begin position="234"/>
        <end position="260"/>
    </location>
</feature>
<gene>
    <name evidence="2" type="ORF">D9758_017591</name>
</gene>
<reference evidence="2 3" key="1">
    <citation type="journal article" date="2020" name="ISME J.">
        <title>Uncovering the hidden diversity of litter-decomposition mechanisms in mushroom-forming fungi.</title>
        <authorList>
            <person name="Floudas D."/>
            <person name="Bentzer J."/>
            <person name="Ahren D."/>
            <person name="Johansson T."/>
            <person name="Persson P."/>
            <person name="Tunlid A."/>
        </authorList>
    </citation>
    <scope>NUCLEOTIDE SEQUENCE [LARGE SCALE GENOMIC DNA]</scope>
    <source>
        <strain evidence="2 3">CBS 291.85</strain>
    </source>
</reference>
<dbReference type="EMBL" id="JAACJM010000277">
    <property type="protein sequence ID" value="KAF5333955.1"/>
    <property type="molecule type" value="Genomic_DNA"/>
</dbReference>